<dbReference type="STRING" id="994573.T472_0209150"/>
<dbReference type="Proteomes" id="UP000017747">
    <property type="component" value="Unassembled WGS sequence"/>
</dbReference>
<comment type="caution">
    <text evidence="2">The sequence shown here is derived from an EMBL/GenBank/DDBJ whole genome shotgun (WGS) entry which is preliminary data.</text>
</comment>
<accession>V7I6M0</accession>
<keyword evidence="1" id="KW-0472">Membrane</keyword>
<evidence type="ECO:0000256" key="1">
    <source>
        <dbReference type="SAM" id="Phobius"/>
    </source>
</evidence>
<proteinExistence type="predicted"/>
<name>V7I6M0_9CLOT</name>
<organism evidence="2 3">
    <name type="scientific">Youngiibacter fragilis 232.1</name>
    <dbReference type="NCBI Taxonomy" id="994573"/>
    <lineage>
        <taxon>Bacteria</taxon>
        <taxon>Bacillati</taxon>
        <taxon>Bacillota</taxon>
        <taxon>Clostridia</taxon>
        <taxon>Eubacteriales</taxon>
        <taxon>Clostridiaceae</taxon>
        <taxon>Youngiibacter</taxon>
    </lineage>
</organism>
<feature type="transmembrane region" description="Helical" evidence="1">
    <location>
        <begin position="38"/>
        <end position="58"/>
    </location>
</feature>
<gene>
    <name evidence="2" type="ORF">T472_0209150</name>
</gene>
<keyword evidence="3" id="KW-1185">Reference proteome</keyword>
<sequence length="67" mass="7332">MAISAAVFTGLSSGQVEFIKGMFWGRADNISVRYSAAVALLFNLFMVLIAFIPILMTVPMAKSEMKK</sequence>
<evidence type="ECO:0000313" key="3">
    <source>
        <dbReference type="Proteomes" id="UP000017747"/>
    </source>
</evidence>
<keyword evidence="1" id="KW-0812">Transmembrane</keyword>
<evidence type="ECO:0000313" key="2">
    <source>
        <dbReference type="EMBL" id="ETA80941.1"/>
    </source>
</evidence>
<protein>
    <submittedName>
        <fullName evidence="2">Uncharacterized protein</fullName>
    </submittedName>
</protein>
<reference evidence="2 3" key="1">
    <citation type="journal article" date="2014" name="Genome Announc.">
        <title>Genome Sequence of Youngiibacter fragilis, the Type Strain of the Genus Youngiibacter.</title>
        <authorList>
            <person name="Wawrik C.B."/>
            <person name="Callaghan A.V."/>
            <person name="Stamps B.W."/>
            <person name="Wawrik B."/>
        </authorList>
    </citation>
    <scope>NUCLEOTIDE SEQUENCE [LARGE SCALE GENOMIC DNA]</scope>
    <source>
        <strain evidence="2 3">232.1</strain>
    </source>
</reference>
<dbReference type="AlphaFoldDB" id="V7I6M0"/>
<keyword evidence="1" id="KW-1133">Transmembrane helix</keyword>
<dbReference type="EMBL" id="AXUN02000170">
    <property type="protein sequence ID" value="ETA80941.1"/>
    <property type="molecule type" value="Genomic_DNA"/>
</dbReference>